<comment type="caution">
    <text evidence="1">The sequence shown here is derived from an EMBL/GenBank/DDBJ whole genome shotgun (WGS) entry which is preliminary data.</text>
</comment>
<sequence>MREIIPEPTRGYLIVTRRDIENSEVKLSRITPLGELLKNAKFAECFLLRLRLQMLMIIFPYLNEDRFDYILSKSVSTKAREKRLKEGKEPIVPEFKRDEQFEKKIGVVKKKYLEMEGLDFSGLEEFDKNKHHGSIFKKIIIPILIKETLEEDFRIIEKDEEFGGHA</sequence>
<gene>
    <name evidence="1" type="ORF">A2818_02065</name>
</gene>
<name>A0A1F6UZR2_9BACT</name>
<dbReference type="STRING" id="1801737.A2818_02065"/>
<evidence type="ECO:0000313" key="2">
    <source>
        <dbReference type="Proteomes" id="UP000177602"/>
    </source>
</evidence>
<organism evidence="1 2">
    <name type="scientific">Candidatus Nomurabacteria bacterium RIFCSPHIGHO2_01_FULL_40_12</name>
    <dbReference type="NCBI Taxonomy" id="1801737"/>
    <lineage>
        <taxon>Bacteria</taxon>
        <taxon>Candidatus Nomuraibacteriota</taxon>
    </lineage>
</organism>
<reference evidence="1 2" key="1">
    <citation type="journal article" date="2016" name="Nat. Commun.">
        <title>Thousands of microbial genomes shed light on interconnected biogeochemical processes in an aquifer system.</title>
        <authorList>
            <person name="Anantharaman K."/>
            <person name="Brown C.T."/>
            <person name="Hug L.A."/>
            <person name="Sharon I."/>
            <person name="Castelle C.J."/>
            <person name="Probst A.J."/>
            <person name="Thomas B.C."/>
            <person name="Singh A."/>
            <person name="Wilkins M.J."/>
            <person name="Karaoz U."/>
            <person name="Brodie E.L."/>
            <person name="Williams K.H."/>
            <person name="Hubbard S.S."/>
            <person name="Banfield J.F."/>
        </authorList>
    </citation>
    <scope>NUCLEOTIDE SEQUENCE [LARGE SCALE GENOMIC DNA]</scope>
</reference>
<dbReference type="Proteomes" id="UP000177602">
    <property type="component" value="Unassembled WGS sequence"/>
</dbReference>
<protein>
    <submittedName>
        <fullName evidence="1">Uncharacterized protein</fullName>
    </submittedName>
</protein>
<accession>A0A1F6UZR2</accession>
<dbReference type="AlphaFoldDB" id="A0A1F6UZR2"/>
<dbReference type="EMBL" id="MFTN01000018">
    <property type="protein sequence ID" value="OGI62880.1"/>
    <property type="molecule type" value="Genomic_DNA"/>
</dbReference>
<evidence type="ECO:0000313" key="1">
    <source>
        <dbReference type="EMBL" id="OGI62880.1"/>
    </source>
</evidence>
<proteinExistence type="predicted"/>